<dbReference type="EMBL" id="CAJOBC010020769">
    <property type="protein sequence ID" value="CAF4048122.1"/>
    <property type="molecule type" value="Genomic_DNA"/>
</dbReference>
<name>A0A815B4Q3_9BILA</name>
<dbReference type="EMBL" id="CAJNOQ010010971">
    <property type="protein sequence ID" value="CAF1265606.1"/>
    <property type="molecule type" value="Genomic_DNA"/>
</dbReference>
<evidence type="ECO:0000313" key="2">
    <source>
        <dbReference type="EMBL" id="CAF4048122.1"/>
    </source>
</evidence>
<evidence type="ECO:0000313" key="3">
    <source>
        <dbReference type="Proteomes" id="UP000663829"/>
    </source>
</evidence>
<evidence type="ECO:0000313" key="1">
    <source>
        <dbReference type="EMBL" id="CAF1265606.1"/>
    </source>
</evidence>
<sequence>MILPATYYSGWLDNVVLTTRAKTATEISNVATQIFCFSFDQPSSYNDHDPNRLNSTNQLSIHTPALVANMCTTNDVTLYVNGVSQGSLGAVSYYSNAGGAGIYITLGCSFGNSHNYIGNYPFQGAVDEFYAYRRELSSLEIVILANA</sequence>
<dbReference type="InterPro" id="IPR013320">
    <property type="entry name" value="ConA-like_dom_sf"/>
</dbReference>
<dbReference type="OrthoDB" id="347083at2759"/>
<organism evidence="1 3">
    <name type="scientific">Didymodactylos carnosus</name>
    <dbReference type="NCBI Taxonomy" id="1234261"/>
    <lineage>
        <taxon>Eukaryota</taxon>
        <taxon>Metazoa</taxon>
        <taxon>Spiralia</taxon>
        <taxon>Gnathifera</taxon>
        <taxon>Rotifera</taxon>
        <taxon>Eurotatoria</taxon>
        <taxon>Bdelloidea</taxon>
        <taxon>Philodinida</taxon>
        <taxon>Philodinidae</taxon>
        <taxon>Didymodactylos</taxon>
    </lineage>
</organism>
<protein>
    <submittedName>
        <fullName evidence="1">Uncharacterized protein</fullName>
    </submittedName>
</protein>
<dbReference type="Gene3D" id="2.60.120.200">
    <property type="match status" value="1"/>
</dbReference>
<keyword evidence="3" id="KW-1185">Reference proteome</keyword>
<dbReference type="AlphaFoldDB" id="A0A815B4Q3"/>
<reference evidence="1" key="1">
    <citation type="submission" date="2021-02" db="EMBL/GenBank/DDBJ databases">
        <authorList>
            <person name="Nowell W R."/>
        </authorList>
    </citation>
    <scope>NUCLEOTIDE SEQUENCE</scope>
</reference>
<dbReference type="Proteomes" id="UP000681722">
    <property type="component" value="Unassembled WGS sequence"/>
</dbReference>
<comment type="caution">
    <text evidence="1">The sequence shown here is derived from an EMBL/GenBank/DDBJ whole genome shotgun (WGS) entry which is preliminary data.</text>
</comment>
<accession>A0A815B4Q3</accession>
<dbReference type="Pfam" id="PF13385">
    <property type="entry name" value="Laminin_G_3"/>
    <property type="match status" value="1"/>
</dbReference>
<dbReference type="SUPFAM" id="SSF49899">
    <property type="entry name" value="Concanavalin A-like lectins/glucanases"/>
    <property type="match status" value="1"/>
</dbReference>
<gene>
    <name evidence="1" type="ORF">GPM918_LOCUS26825</name>
    <name evidence="2" type="ORF">SRO942_LOCUS27045</name>
</gene>
<dbReference type="Proteomes" id="UP000663829">
    <property type="component" value="Unassembled WGS sequence"/>
</dbReference>
<proteinExistence type="predicted"/>